<gene>
    <name evidence="1" type="ORF">EJB05_17074</name>
</gene>
<dbReference type="Gramene" id="TVU35197">
    <property type="protein sequence ID" value="TVU35197"/>
    <property type="gene ID" value="EJB05_17074"/>
</dbReference>
<name>A0A5J9VI65_9POAL</name>
<organism evidence="1 2">
    <name type="scientific">Eragrostis curvula</name>
    <name type="common">weeping love grass</name>
    <dbReference type="NCBI Taxonomy" id="38414"/>
    <lineage>
        <taxon>Eukaryota</taxon>
        <taxon>Viridiplantae</taxon>
        <taxon>Streptophyta</taxon>
        <taxon>Embryophyta</taxon>
        <taxon>Tracheophyta</taxon>
        <taxon>Spermatophyta</taxon>
        <taxon>Magnoliopsida</taxon>
        <taxon>Liliopsida</taxon>
        <taxon>Poales</taxon>
        <taxon>Poaceae</taxon>
        <taxon>PACMAD clade</taxon>
        <taxon>Chloridoideae</taxon>
        <taxon>Eragrostideae</taxon>
        <taxon>Eragrostidinae</taxon>
        <taxon>Eragrostis</taxon>
    </lineage>
</organism>
<reference evidence="1 2" key="1">
    <citation type="journal article" date="2019" name="Sci. Rep.">
        <title>A high-quality genome of Eragrostis curvula grass provides insights into Poaceae evolution and supports new strategies to enhance forage quality.</title>
        <authorList>
            <person name="Carballo J."/>
            <person name="Santos B.A.C.M."/>
            <person name="Zappacosta D."/>
            <person name="Garbus I."/>
            <person name="Selva J.P."/>
            <person name="Gallo C.A."/>
            <person name="Diaz A."/>
            <person name="Albertini E."/>
            <person name="Caccamo M."/>
            <person name="Echenique V."/>
        </authorList>
    </citation>
    <scope>NUCLEOTIDE SEQUENCE [LARGE SCALE GENOMIC DNA]</scope>
    <source>
        <strain evidence="2">cv. Victoria</strain>
        <tissue evidence="1">Leaf</tissue>
    </source>
</reference>
<accession>A0A5J9VI65</accession>
<evidence type="ECO:0000313" key="1">
    <source>
        <dbReference type="EMBL" id="TVU35197.1"/>
    </source>
</evidence>
<dbReference type="SUPFAM" id="SSF53756">
    <property type="entry name" value="UDP-Glycosyltransferase/glycogen phosphorylase"/>
    <property type="match status" value="1"/>
</dbReference>
<feature type="non-terminal residue" evidence="1">
    <location>
        <position position="1"/>
    </location>
</feature>
<dbReference type="Proteomes" id="UP000324897">
    <property type="component" value="Unassembled WGS sequence"/>
</dbReference>
<dbReference type="EMBL" id="RWGY01000009">
    <property type="protein sequence ID" value="TVU35197.1"/>
    <property type="molecule type" value="Genomic_DNA"/>
</dbReference>
<protein>
    <submittedName>
        <fullName evidence="1">Uncharacterized protein</fullName>
    </submittedName>
</protein>
<comment type="caution">
    <text evidence="1">The sequence shown here is derived from an EMBL/GenBank/DDBJ whole genome shotgun (WGS) entry which is preliminary data.</text>
</comment>
<dbReference type="Gene3D" id="3.40.50.2000">
    <property type="entry name" value="Glycogen Phosphorylase B"/>
    <property type="match status" value="2"/>
</dbReference>
<keyword evidence="2" id="KW-1185">Reference proteome</keyword>
<proteinExistence type="predicted"/>
<evidence type="ECO:0000313" key="2">
    <source>
        <dbReference type="Proteomes" id="UP000324897"/>
    </source>
</evidence>
<dbReference type="AlphaFoldDB" id="A0A5J9VI65"/>
<dbReference type="OrthoDB" id="784214at2759"/>
<sequence length="74" mass="9033">MMKDSKTTFRLTRWRVETKVRLVMKSEEGMKLRERMATMKKMAADAVKENGSSDIAFREFFRIWQFDEDHQRRK</sequence>